<gene>
    <name evidence="1" type="ORF">SAMN04488523_11177</name>
</gene>
<evidence type="ECO:0008006" key="3">
    <source>
        <dbReference type="Google" id="ProtNLM"/>
    </source>
</evidence>
<name>A0A1I2E192_9RHOB</name>
<evidence type="ECO:0000313" key="2">
    <source>
        <dbReference type="Proteomes" id="UP000198977"/>
    </source>
</evidence>
<dbReference type="AlphaFoldDB" id="A0A1I2E192"/>
<protein>
    <recommendedName>
        <fullName evidence="3">Flagellar protein FliL</fullName>
    </recommendedName>
</protein>
<accession>A0A1I2E192</accession>
<dbReference type="Proteomes" id="UP000198977">
    <property type="component" value="Unassembled WGS sequence"/>
</dbReference>
<reference evidence="1 2" key="1">
    <citation type="submission" date="2016-10" db="EMBL/GenBank/DDBJ databases">
        <authorList>
            <person name="de Groot N.N."/>
        </authorList>
    </citation>
    <scope>NUCLEOTIDE SEQUENCE [LARGE SCALE GENOMIC DNA]</scope>
    <source>
        <strain evidence="1 2">DSM 11443</strain>
    </source>
</reference>
<dbReference type="RefSeq" id="WP_093924725.1">
    <property type="nucleotide sequence ID" value="NZ_FOMW01000011.1"/>
</dbReference>
<dbReference type="STRING" id="74348.SAMN04488523_11177"/>
<organism evidence="1 2">
    <name type="scientific">Sulfitobacter brevis</name>
    <dbReference type="NCBI Taxonomy" id="74348"/>
    <lineage>
        <taxon>Bacteria</taxon>
        <taxon>Pseudomonadati</taxon>
        <taxon>Pseudomonadota</taxon>
        <taxon>Alphaproteobacteria</taxon>
        <taxon>Rhodobacterales</taxon>
        <taxon>Roseobacteraceae</taxon>
        <taxon>Sulfitobacter</taxon>
    </lineage>
</organism>
<evidence type="ECO:0000313" key="1">
    <source>
        <dbReference type="EMBL" id="SFE86338.1"/>
    </source>
</evidence>
<dbReference type="OrthoDB" id="7726729at2"/>
<keyword evidence="2" id="KW-1185">Reference proteome</keyword>
<proteinExistence type="predicted"/>
<dbReference type="EMBL" id="FOMW01000011">
    <property type="protein sequence ID" value="SFE86338.1"/>
    <property type="molecule type" value="Genomic_DNA"/>
</dbReference>
<sequence>MIKLLIMAVCVVGAGALGYFGERMLRPSDAPAAQYAGASPNSQLLFKFPLGNFTMQIQQSNKILHMAFDIDVFVMGAKAFNNINGAVGRAKLRDGMVTAIAELAETDASFAVNDDDAERKKILAQKIVRKLYLDFPMVRTARINQLHSVTTLREPAGY</sequence>